<accession>A0A7K7E580</accession>
<evidence type="ECO:0000313" key="1">
    <source>
        <dbReference type="EMBL" id="NWY40018.1"/>
    </source>
</evidence>
<dbReference type="EMBL" id="VZSL01000034">
    <property type="protein sequence ID" value="NWY40018.1"/>
    <property type="molecule type" value="Genomic_DNA"/>
</dbReference>
<dbReference type="InterPro" id="IPR016186">
    <property type="entry name" value="C-type_lectin-like/link_sf"/>
</dbReference>
<protein>
    <submittedName>
        <fullName evidence="1">CLC2H protein</fullName>
    </submittedName>
</protein>
<keyword evidence="2" id="KW-1185">Reference proteome</keyword>
<sequence>CPSGWVGYNGICYYLSRDFGTWDEGEERCSELGASLAILPLLSPGRDLLFHLHGNGDYWLGLRR</sequence>
<dbReference type="SUPFAM" id="SSF56436">
    <property type="entry name" value="C-type lectin-like"/>
    <property type="match status" value="1"/>
</dbReference>
<evidence type="ECO:0000313" key="2">
    <source>
        <dbReference type="Proteomes" id="UP000573818"/>
    </source>
</evidence>
<dbReference type="PANTHER" id="PTHR45710:SF26">
    <property type="entry name" value="RH26557P"/>
    <property type="match status" value="1"/>
</dbReference>
<reference evidence="1 2" key="1">
    <citation type="submission" date="2019-09" db="EMBL/GenBank/DDBJ databases">
        <title>Bird 10,000 Genomes (B10K) Project - Family phase.</title>
        <authorList>
            <person name="Zhang G."/>
        </authorList>
    </citation>
    <scope>NUCLEOTIDE SEQUENCE [LARGE SCALE GENOMIC DNA]</scope>
    <source>
        <strain evidence="1">OUT-0013</strain>
        <tissue evidence="1">Blood</tissue>
    </source>
</reference>
<comment type="caution">
    <text evidence="1">The sequence shown here is derived from an EMBL/GenBank/DDBJ whole genome shotgun (WGS) entry which is preliminary data.</text>
</comment>
<dbReference type="AlphaFoldDB" id="A0A7K7E580"/>
<dbReference type="PANTHER" id="PTHR45710">
    <property type="entry name" value="C-TYPE LECTIN DOMAIN-CONTAINING PROTEIN 180"/>
    <property type="match status" value="1"/>
</dbReference>
<name>A0A7K7E580_9SYLV</name>
<dbReference type="InterPro" id="IPR016187">
    <property type="entry name" value="CTDL_fold"/>
</dbReference>
<organism evidence="1 2">
    <name type="scientific">Sylvia atricapilla</name>
    <name type="common">blackcap</name>
    <dbReference type="NCBI Taxonomy" id="48155"/>
    <lineage>
        <taxon>Eukaryota</taxon>
        <taxon>Metazoa</taxon>
        <taxon>Chordata</taxon>
        <taxon>Craniata</taxon>
        <taxon>Vertebrata</taxon>
        <taxon>Euteleostomi</taxon>
        <taxon>Archelosauria</taxon>
        <taxon>Archosauria</taxon>
        <taxon>Dinosauria</taxon>
        <taxon>Saurischia</taxon>
        <taxon>Theropoda</taxon>
        <taxon>Coelurosauria</taxon>
        <taxon>Aves</taxon>
        <taxon>Neognathae</taxon>
        <taxon>Neoaves</taxon>
        <taxon>Telluraves</taxon>
        <taxon>Australaves</taxon>
        <taxon>Passeriformes</taxon>
        <taxon>Sylvioidea</taxon>
        <taxon>Sylviidae</taxon>
        <taxon>Sylviinae</taxon>
        <taxon>Sylvia</taxon>
    </lineage>
</organism>
<feature type="non-terminal residue" evidence="1">
    <location>
        <position position="64"/>
    </location>
</feature>
<dbReference type="Gene3D" id="3.10.100.10">
    <property type="entry name" value="Mannose-Binding Protein A, subunit A"/>
    <property type="match status" value="1"/>
</dbReference>
<gene>
    <name evidence="1" type="primary">Clec2h</name>
    <name evidence="1" type="ORF">SYLATR_R04514</name>
</gene>
<proteinExistence type="predicted"/>
<dbReference type="InterPro" id="IPR050828">
    <property type="entry name" value="C-type_lectin/matrix_domain"/>
</dbReference>
<dbReference type="Proteomes" id="UP000573818">
    <property type="component" value="Unassembled WGS sequence"/>
</dbReference>
<feature type="non-terminal residue" evidence="1">
    <location>
        <position position="1"/>
    </location>
</feature>